<keyword evidence="3" id="KW-0813">Transport</keyword>
<organism evidence="3">
    <name type="scientific">Scrofimicrobium appendicitidis</name>
    <dbReference type="NCBI Taxonomy" id="3079930"/>
    <lineage>
        <taxon>Bacteria</taxon>
        <taxon>Bacillati</taxon>
        <taxon>Actinomycetota</taxon>
        <taxon>Actinomycetes</taxon>
        <taxon>Actinomycetales</taxon>
        <taxon>Actinomycetaceae</taxon>
        <taxon>Scrofimicrobium</taxon>
    </lineage>
</organism>
<dbReference type="PROSITE" id="PS51099">
    <property type="entry name" value="PTS_EIIB_TYPE_2"/>
    <property type="match status" value="1"/>
</dbReference>
<dbReference type="InterPro" id="IPR036095">
    <property type="entry name" value="PTS_EIIB-like_sf"/>
</dbReference>
<sequence length="89" mass="9471">MKILTVCGMGIGTSIILKMNTDKALDELGIYADTEAADISSARGAAAQADLVLTSEELLEQLEGVSTPKEVIHNFTDVEEIKAAILRHA</sequence>
<dbReference type="InterPro" id="IPR013011">
    <property type="entry name" value="PTS_EIIB_2"/>
</dbReference>
<dbReference type="GO" id="GO:0008982">
    <property type="term" value="F:protein-N(PI)-phosphohistidine-sugar phosphotransferase activity"/>
    <property type="evidence" value="ECO:0007669"/>
    <property type="project" value="InterPro"/>
</dbReference>
<evidence type="ECO:0000259" key="2">
    <source>
        <dbReference type="PROSITE" id="PS51099"/>
    </source>
</evidence>
<dbReference type="Pfam" id="PF02302">
    <property type="entry name" value="PTS_IIB"/>
    <property type="match status" value="1"/>
</dbReference>
<proteinExistence type="predicted"/>
<dbReference type="GO" id="GO:0009401">
    <property type="term" value="P:phosphoenolpyruvate-dependent sugar phosphotransferase system"/>
    <property type="evidence" value="ECO:0007669"/>
    <property type="project" value="InterPro"/>
</dbReference>
<dbReference type="RefSeq" id="WP_350258616.1">
    <property type="nucleotide sequence ID" value="NZ_CP138335.1"/>
</dbReference>
<feature type="domain" description="PTS EIIB type-2" evidence="2">
    <location>
        <begin position="1"/>
        <end position="89"/>
    </location>
</feature>
<dbReference type="AlphaFoldDB" id="A0AAU7V9B0"/>
<dbReference type="CDD" id="cd05563">
    <property type="entry name" value="PTS_IIB_ascorbate"/>
    <property type="match status" value="1"/>
</dbReference>
<reference evidence="3" key="1">
    <citation type="submission" date="2023-11" db="EMBL/GenBank/DDBJ databases">
        <title>Scrofimicrobium hongkongense sp. nov., isolated from a patient with peritonitis.</title>
        <authorList>
            <person name="Lao H.Y."/>
            <person name="Wong A.Y.P."/>
            <person name="Ng T.L."/>
            <person name="Wong R.Y.L."/>
            <person name="Yau M.C.Y."/>
            <person name="Lam J.Y.W."/>
            <person name="Siu G.K.H."/>
        </authorList>
    </citation>
    <scope>NUCLEOTIDE SEQUENCE</scope>
    <source>
        <strain evidence="3">R131</strain>
    </source>
</reference>
<dbReference type="InterPro" id="IPR003501">
    <property type="entry name" value="PTS_EIIB_2/3"/>
</dbReference>
<dbReference type="Gene3D" id="3.40.50.2300">
    <property type="match status" value="1"/>
</dbReference>
<dbReference type="EC" id="2.7.1.-" evidence="3"/>
<evidence type="ECO:0000313" key="3">
    <source>
        <dbReference type="EMBL" id="XBW08417.1"/>
    </source>
</evidence>
<accession>A0AAU7V9B0</accession>
<keyword evidence="3" id="KW-0762">Sugar transport</keyword>
<dbReference type="KEGG" id="sapp:SAC06_02355"/>
<gene>
    <name evidence="3" type="ORF">SAC06_02355</name>
</gene>
<evidence type="ECO:0000256" key="1">
    <source>
        <dbReference type="ARBA" id="ARBA00022679"/>
    </source>
</evidence>
<protein>
    <submittedName>
        <fullName evidence="3">PTS sugar transporter subunit IIB</fullName>
        <ecNumber evidence="3">2.7.1.-</ecNumber>
    </submittedName>
</protein>
<keyword evidence="1 3" id="KW-0808">Transferase</keyword>
<name>A0AAU7V9B0_9ACTO</name>
<dbReference type="EMBL" id="CP138335">
    <property type="protein sequence ID" value="XBW08417.1"/>
    <property type="molecule type" value="Genomic_DNA"/>
</dbReference>
<dbReference type="SUPFAM" id="SSF52794">
    <property type="entry name" value="PTS system IIB component-like"/>
    <property type="match status" value="1"/>
</dbReference>